<name>A0A428VX31_AMYBA</name>
<protein>
    <submittedName>
        <fullName evidence="2">MBL fold metallo-hydrolase</fullName>
    </submittedName>
</protein>
<dbReference type="InterPro" id="IPR001279">
    <property type="entry name" value="Metallo-B-lactamas"/>
</dbReference>
<gene>
    <name evidence="2" type="ORF">DMA12_44490</name>
</gene>
<dbReference type="Gene3D" id="3.60.15.10">
    <property type="entry name" value="Ribonuclease Z/Hydroxyacylglutathione hydrolase-like"/>
    <property type="match status" value="1"/>
</dbReference>
<organism evidence="2 3">
    <name type="scientific">Amycolatopsis balhimycina DSM 5908</name>
    <dbReference type="NCBI Taxonomy" id="1081091"/>
    <lineage>
        <taxon>Bacteria</taxon>
        <taxon>Bacillati</taxon>
        <taxon>Actinomycetota</taxon>
        <taxon>Actinomycetes</taxon>
        <taxon>Pseudonocardiales</taxon>
        <taxon>Pseudonocardiaceae</taxon>
        <taxon>Amycolatopsis</taxon>
    </lineage>
</organism>
<dbReference type="PANTHER" id="PTHR42951">
    <property type="entry name" value="METALLO-BETA-LACTAMASE DOMAIN-CONTAINING"/>
    <property type="match status" value="1"/>
</dbReference>
<dbReference type="SUPFAM" id="SSF56281">
    <property type="entry name" value="Metallo-hydrolase/oxidoreductase"/>
    <property type="match status" value="1"/>
</dbReference>
<dbReference type="AlphaFoldDB" id="A0A428VX31"/>
<sequence>MAPTFTAGHADLAGGCHAWLQPDGGWGLSNAGLVSGRGESLLVDTLFDLRLTGRMLAGLAPVTADAPITTVVNTHGNGDHWFGNQLLAGSRLIASAATVEDMRAVGPAEVRALLAHPGSAGVVARRIFGAFHFGEVTPALPGTTFERELNLRVGGVEVQLTDVGPAHTAGDTIVHVPAAGVVYTGDIVFAGGTPIVWHGPIANWLRACDLIAALGATTIVPGHGPVTTTAAVRAQSAYLRFVQEEAALRHAKGMTFTEAAHDIDLGGYAALPERERLIVNVHAVYRELDPETPALDGPAVFACLGEFLEDLL</sequence>
<dbReference type="Proteomes" id="UP000286716">
    <property type="component" value="Unassembled WGS sequence"/>
</dbReference>
<keyword evidence="3" id="KW-1185">Reference proteome</keyword>
<evidence type="ECO:0000313" key="3">
    <source>
        <dbReference type="Proteomes" id="UP000286716"/>
    </source>
</evidence>
<evidence type="ECO:0000313" key="2">
    <source>
        <dbReference type="EMBL" id="RSM35385.1"/>
    </source>
</evidence>
<dbReference type="Pfam" id="PF00753">
    <property type="entry name" value="Lactamase_B"/>
    <property type="match status" value="1"/>
</dbReference>
<proteinExistence type="predicted"/>
<dbReference type="SMART" id="SM00849">
    <property type="entry name" value="Lactamase_B"/>
    <property type="match status" value="1"/>
</dbReference>
<dbReference type="InterPro" id="IPR050855">
    <property type="entry name" value="NDM-1-like"/>
</dbReference>
<evidence type="ECO:0000259" key="1">
    <source>
        <dbReference type="SMART" id="SM00849"/>
    </source>
</evidence>
<dbReference type="GO" id="GO:0016787">
    <property type="term" value="F:hydrolase activity"/>
    <property type="evidence" value="ECO:0007669"/>
    <property type="project" value="UniProtKB-KW"/>
</dbReference>
<feature type="domain" description="Metallo-beta-lactamase" evidence="1">
    <location>
        <begin position="28"/>
        <end position="223"/>
    </location>
</feature>
<dbReference type="CDD" id="cd16282">
    <property type="entry name" value="metallo-hydrolase-like_MBL-fold"/>
    <property type="match status" value="1"/>
</dbReference>
<dbReference type="EMBL" id="QHHU01000107">
    <property type="protein sequence ID" value="RSM35385.1"/>
    <property type="molecule type" value="Genomic_DNA"/>
</dbReference>
<accession>A0A428VX31</accession>
<comment type="caution">
    <text evidence="2">The sequence shown here is derived from an EMBL/GenBank/DDBJ whole genome shotgun (WGS) entry which is preliminary data.</text>
</comment>
<dbReference type="InterPro" id="IPR036866">
    <property type="entry name" value="RibonucZ/Hydroxyglut_hydro"/>
</dbReference>
<reference evidence="2 3" key="1">
    <citation type="submission" date="2018-05" db="EMBL/GenBank/DDBJ databases">
        <title>Evolution of GPA BGCs.</title>
        <authorList>
            <person name="Waglechner N."/>
            <person name="Wright G.D."/>
        </authorList>
    </citation>
    <scope>NUCLEOTIDE SEQUENCE [LARGE SCALE GENOMIC DNA]</scope>
    <source>
        <strain evidence="2 3">DSM 5908</strain>
    </source>
</reference>
<keyword evidence="2" id="KW-0378">Hydrolase</keyword>
<dbReference type="RefSeq" id="WP_020639715.1">
    <property type="nucleotide sequence ID" value="NZ_QHHU01000107.1"/>
</dbReference>
<dbReference type="PANTHER" id="PTHR42951:SF4">
    <property type="entry name" value="ACYL-COENZYME A THIOESTERASE MBLAC2"/>
    <property type="match status" value="1"/>
</dbReference>
<dbReference type="OrthoDB" id="420651at2"/>